<dbReference type="EMBL" id="GL379839">
    <property type="protein sequence ID" value="EGT53006.1"/>
    <property type="molecule type" value="Genomic_DNA"/>
</dbReference>
<accession>G0N4Z4</accession>
<dbReference type="InterPro" id="IPR036005">
    <property type="entry name" value="Creatinase/aminopeptidase-like"/>
</dbReference>
<organism evidence="2">
    <name type="scientific">Caenorhabditis brenneri</name>
    <name type="common">Nematode worm</name>
    <dbReference type="NCBI Taxonomy" id="135651"/>
    <lineage>
        <taxon>Eukaryota</taxon>
        <taxon>Metazoa</taxon>
        <taxon>Ecdysozoa</taxon>
        <taxon>Nematoda</taxon>
        <taxon>Chromadorea</taxon>
        <taxon>Rhabditida</taxon>
        <taxon>Rhabditina</taxon>
        <taxon>Rhabditomorpha</taxon>
        <taxon>Rhabditoidea</taxon>
        <taxon>Rhabditidae</taxon>
        <taxon>Peloderinae</taxon>
        <taxon>Caenorhabditis</taxon>
    </lineage>
</organism>
<proteinExistence type="predicted"/>
<name>G0N4Z4_CAEBE</name>
<reference evidence="2" key="1">
    <citation type="submission" date="2011-07" db="EMBL/GenBank/DDBJ databases">
        <authorList>
            <consortium name="Caenorhabditis brenneri Sequencing and Analysis Consortium"/>
            <person name="Wilson R.K."/>
        </authorList>
    </citation>
    <scope>NUCLEOTIDE SEQUENCE [LARGE SCALE GENOMIC DNA]</scope>
    <source>
        <strain evidence="2">PB2801</strain>
    </source>
</reference>
<evidence type="ECO:0000313" key="2">
    <source>
        <dbReference type="Proteomes" id="UP000008068"/>
    </source>
</evidence>
<evidence type="ECO:0000313" key="1">
    <source>
        <dbReference type="EMBL" id="EGT53006.1"/>
    </source>
</evidence>
<dbReference type="eggNOG" id="KOG1340">
    <property type="taxonomic scope" value="Eukaryota"/>
</dbReference>
<dbReference type="STRING" id="135651.G0N4Z4"/>
<dbReference type="InParanoid" id="G0N4Z4"/>
<dbReference type="HOGENOM" id="CLU_1827014_0_0_1"/>
<dbReference type="SUPFAM" id="SSF55920">
    <property type="entry name" value="Creatinase/aminopeptidase"/>
    <property type="match status" value="1"/>
</dbReference>
<dbReference type="OMA" id="CKKEYNE"/>
<dbReference type="AlphaFoldDB" id="G0N4Z4"/>
<dbReference type="FunCoup" id="G0N4Z4">
    <property type="interactions" value="381"/>
</dbReference>
<keyword evidence="2" id="KW-1185">Reference proteome</keyword>
<dbReference type="Proteomes" id="UP000008068">
    <property type="component" value="Unassembled WGS sequence"/>
</dbReference>
<gene>
    <name evidence="1" type="ORF">CAEBREN_14892</name>
</gene>
<sequence>MPMPVSLFFNVKPSTAEEVDIDSITDPTIRELAIKRNREIKIMRDANELADKVLKEKDEAIKQYRVLDSIDRMTEEEKNKNSQLTGLKLQKAVIVERRRREFNLNAELAIREHEKAVEKAKQEDFLKCLREVAESVNAEKK</sequence>
<protein>
    <submittedName>
        <fullName evidence="1">Uncharacterized protein</fullName>
    </submittedName>
</protein>